<dbReference type="Gene3D" id="3.40.50.1820">
    <property type="entry name" value="alpha/beta hydrolase"/>
    <property type="match status" value="1"/>
</dbReference>
<comment type="caution">
    <text evidence="3">The sequence shown here is derived from an EMBL/GenBank/DDBJ whole genome shotgun (WGS) entry which is preliminary data.</text>
</comment>
<dbReference type="GO" id="GO:0016787">
    <property type="term" value="F:hydrolase activity"/>
    <property type="evidence" value="ECO:0007669"/>
    <property type="project" value="UniProtKB-KW"/>
</dbReference>
<organism evidence="3 4">
    <name type="scientific">Dendryphion nanum</name>
    <dbReference type="NCBI Taxonomy" id="256645"/>
    <lineage>
        <taxon>Eukaryota</taxon>
        <taxon>Fungi</taxon>
        <taxon>Dikarya</taxon>
        <taxon>Ascomycota</taxon>
        <taxon>Pezizomycotina</taxon>
        <taxon>Dothideomycetes</taxon>
        <taxon>Pleosporomycetidae</taxon>
        <taxon>Pleosporales</taxon>
        <taxon>Torulaceae</taxon>
        <taxon>Dendryphion</taxon>
    </lineage>
</organism>
<dbReference type="EMBL" id="JAGMWT010000003">
    <property type="protein sequence ID" value="KAH7131857.1"/>
    <property type="molecule type" value="Genomic_DNA"/>
</dbReference>
<gene>
    <name evidence="3" type="ORF">B0J11DRAFT_209624</name>
</gene>
<name>A0A9P9E6V1_9PLEO</name>
<dbReference type="InterPro" id="IPR050300">
    <property type="entry name" value="GDXG_lipolytic_enzyme"/>
</dbReference>
<dbReference type="Pfam" id="PF07859">
    <property type="entry name" value="Abhydrolase_3"/>
    <property type="match status" value="1"/>
</dbReference>
<feature type="domain" description="Alpha/beta hydrolase fold-3" evidence="2">
    <location>
        <begin position="94"/>
        <end position="268"/>
    </location>
</feature>
<keyword evidence="1 3" id="KW-0378">Hydrolase</keyword>
<dbReference type="Proteomes" id="UP000700596">
    <property type="component" value="Unassembled WGS sequence"/>
</dbReference>
<evidence type="ECO:0000259" key="2">
    <source>
        <dbReference type="Pfam" id="PF07859"/>
    </source>
</evidence>
<evidence type="ECO:0000313" key="4">
    <source>
        <dbReference type="Proteomes" id="UP000700596"/>
    </source>
</evidence>
<dbReference type="PANTHER" id="PTHR48081:SF8">
    <property type="entry name" value="ALPHA_BETA HYDROLASE FOLD-3 DOMAIN-CONTAINING PROTEIN-RELATED"/>
    <property type="match status" value="1"/>
</dbReference>
<keyword evidence="4" id="KW-1185">Reference proteome</keyword>
<dbReference type="InterPro" id="IPR029058">
    <property type="entry name" value="AB_hydrolase_fold"/>
</dbReference>
<dbReference type="InterPro" id="IPR013094">
    <property type="entry name" value="AB_hydrolase_3"/>
</dbReference>
<proteinExistence type="predicted"/>
<reference evidence="3" key="1">
    <citation type="journal article" date="2021" name="Nat. Commun.">
        <title>Genetic determinants of endophytism in the Arabidopsis root mycobiome.</title>
        <authorList>
            <person name="Mesny F."/>
            <person name="Miyauchi S."/>
            <person name="Thiergart T."/>
            <person name="Pickel B."/>
            <person name="Atanasova L."/>
            <person name="Karlsson M."/>
            <person name="Huettel B."/>
            <person name="Barry K.W."/>
            <person name="Haridas S."/>
            <person name="Chen C."/>
            <person name="Bauer D."/>
            <person name="Andreopoulos W."/>
            <person name="Pangilinan J."/>
            <person name="LaButti K."/>
            <person name="Riley R."/>
            <person name="Lipzen A."/>
            <person name="Clum A."/>
            <person name="Drula E."/>
            <person name="Henrissat B."/>
            <person name="Kohler A."/>
            <person name="Grigoriev I.V."/>
            <person name="Martin F.M."/>
            <person name="Hacquard S."/>
        </authorList>
    </citation>
    <scope>NUCLEOTIDE SEQUENCE</scope>
    <source>
        <strain evidence="3">MPI-CAGE-CH-0243</strain>
    </source>
</reference>
<dbReference type="SUPFAM" id="SSF53474">
    <property type="entry name" value="alpha/beta-Hydrolases"/>
    <property type="match status" value="1"/>
</dbReference>
<protein>
    <submittedName>
        <fullName evidence="3">Alpha/Beta hydrolase protein</fullName>
    </submittedName>
</protein>
<dbReference type="OrthoDB" id="408631at2759"/>
<accession>A0A9P9E6V1</accession>
<evidence type="ECO:0000256" key="1">
    <source>
        <dbReference type="ARBA" id="ARBA00022801"/>
    </source>
</evidence>
<sequence>MDSSSWAAYSKIDPELEALIPHLPPHKSFADYPDVLAVRATIDQMVAEGIKAGVFQLPDLTGIAVEKIQIPVRDGATIGALVYRSETAKPGPLIVYNHGGGFTFGSADNWVNSSKMAVNELGAVVVSIDYRLAPEISFPVSVNDGWDALKWAAENAESLGADPTKGFIVAGTSAGGNVAAVAAHEAVDANLSPPLTGVYLSVPLLTHQDAIPEEYRQHHNSEEQNKDARILDKRGMDWFWGIHLDPNYCKTVIDNPSEQYKPDTKSHLASPLWWPGGHKKQPATYIQICGYVVFPCTDEDTDDSSSQDPLRDDSLIYEHFLKEAGVPVKTDVYAGIPHASTAFMPMLSKSKKAAEDLKVGLQWILDQKA</sequence>
<dbReference type="AlphaFoldDB" id="A0A9P9E6V1"/>
<dbReference type="PANTHER" id="PTHR48081">
    <property type="entry name" value="AB HYDROLASE SUPERFAMILY PROTEIN C4A8.06C"/>
    <property type="match status" value="1"/>
</dbReference>
<evidence type="ECO:0000313" key="3">
    <source>
        <dbReference type="EMBL" id="KAH7131857.1"/>
    </source>
</evidence>